<dbReference type="Proteomes" id="UP001341840">
    <property type="component" value="Unassembled WGS sequence"/>
</dbReference>
<dbReference type="EMBL" id="JASCZI010060453">
    <property type="protein sequence ID" value="MED6131902.1"/>
    <property type="molecule type" value="Genomic_DNA"/>
</dbReference>
<proteinExistence type="predicted"/>
<name>A0ABU6S6F3_9FABA</name>
<comment type="caution">
    <text evidence="1">The sequence shown here is derived from an EMBL/GenBank/DDBJ whole genome shotgun (WGS) entry which is preliminary data.</text>
</comment>
<gene>
    <name evidence="1" type="ORF">PIB30_014348</name>
</gene>
<reference evidence="1 2" key="1">
    <citation type="journal article" date="2023" name="Plants (Basel)">
        <title>Bridging the Gap: Combining Genomics and Transcriptomics Approaches to Understand Stylosanthes scabra, an Orphan Legume from the Brazilian Caatinga.</title>
        <authorList>
            <person name="Ferreira-Neto J.R.C."/>
            <person name="da Silva M.D."/>
            <person name="Binneck E."/>
            <person name="de Melo N.F."/>
            <person name="da Silva R.H."/>
            <person name="de Melo A.L.T.M."/>
            <person name="Pandolfi V."/>
            <person name="Bustamante F.O."/>
            <person name="Brasileiro-Vidal A.C."/>
            <person name="Benko-Iseppon A.M."/>
        </authorList>
    </citation>
    <scope>NUCLEOTIDE SEQUENCE [LARGE SCALE GENOMIC DNA]</scope>
    <source>
        <tissue evidence="1">Leaves</tissue>
    </source>
</reference>
<organism evidence="1 2">
    <name type="scientific">Stylosanthes scabra</name>
    <dbReference type="NCBI Taxonomy" id="79078"/>
    <lineage>
        <taxon>Eukaryota</taxon>
        <taxon>Viridiplantae</taxon>
        <taxon>Streptophyta</taxon>
        <taxon>Embryophyta</taxon>
        <taxon>Tracheophyta</taxon>
        <taxon>Spermatophyta</taxon>
        <taxon>Magnoliopsida</taxon>
        <taxon>eudicotyledons</taxon>
        <taxon>Gunneridae</taxon>
        <taxon>Pentapetalae</taxon>
        <taxon>rosids</taxon>
        <taxon>fabids</taxon>
        <taxon>Fabales</taxon>
        <taxon>Fabaceae</taxon>
        <taxon>Papilionoideae</taxon>
        <taxon>50 kb inversion clade</taxon>
        <taxon>dalbergioids sensu lato</taxon>
        <taxon>Dalbergieae</taxon>
        <taxon>Pterocarpus clade</taxon>
        <taxon>Stylosanthes</taxon>
    </lineage>
</organism>
<evidence type="ECO:0000313" key="2">
    <source>
        <dbReference type="Proteomes" id="UP001341840"/>
    </source>
</evidence>
<keyword evidence="2" id="KW-1185">Reference proteome</keyword>
<sequence length="211" mass="23443">MNEEDGDSNSNVDGGEEKKARWSKIVGGRNAPLSFWSLNVFRNYKEKKLGAKHNLKKEEELKNQGIFEDGTALRPRLGVGFHHSPRLGVAGKPRARQNQVQTWAQRESNPMTAPHSSCNSINLRGNDTLLTLYYLIRSGALAGGSLRFRKDFGHQVFGAVAGERTQVTRMTGGNTHHYTTTTRVWGRVGVTLRRENGVVDARGREATLWGG</sequence>
<protein>
    <submittedName>
        <fullName evidence="1">Uncharacterized protein</fullName>
    </submittedName>
</protein>
<evidence type="ECO:0000313" key="1">
    <source>
        <dbReference type="EMBL" id="MED6131902.1"/>
    </source>
</evidence>
<accession>A0ABU6S6F3</accession>